<dbReference type="Proteomes" id="UP000184476">
    <property type="component" value="Unassembled WGS sequence"/>
</dbReference>
<proteinExistence type="predicted"/>
<dbReference type="InterPro" id="IPR000683">
    <property type="entry name" value="Gfo/Idh/MocA-like_OxRdtase_N"/>
</dbReference>
<keyword evidence="4" id="KW-1185">Reference proteome</keyword>
<dbReference type="InterPro" id="IPR055170">
    <property type="entry name" value="GFO_IDH_MocA-like_dom"/>
</dbReference>
<dbReference type="Gene3D" id="3.40.50.720">
    <property type="entry name" value="NAD(P)-binding Rossmann-like Domain"/>
    <property type="match status" value="1"/>
</dbReference>
<dbReference type="InterPro" id="IPR036291">
    <property type="entry name" value="NAD(P)-bd_dom_sf"/>
</dbReference>
<evidence type="ECO:0000259" key="2">
    <source>
        <dbReference type="Pfam" id="PF22725"/>
    </source>
</evidence>
<sequence>MKNGGEVLTKIRVGVIGCGSIAKHRHIVEYALQPQVELVAFCDTVIERAQEAADQYGGVAYQDYHEMLERESLDAVSVCTPNVVHAPATVAALKAGCHVLCEKPMSVSDEEALSMIQIAEEQKKKLMIGHNQRLMPPHIKAKEILASGSLGRVFTFRTAFAHGGPESWAADGENSWFFQKDKAFIGAMGDLGVHKIDLLMWLLGEKITEVSAMMDRHEKSGDVEDNAVIVARTESGAIGTIVSSWTHAPGEDNSTILYCERGVMKIGVDPMDQVIVNYRDGSVEKHQVGIIATNDGQVESGVITAFIEAIVNDTEPIVPGEEGLKALQVVLGALQSVEESRTITLSTRKK</sequence>
<feature type="domain" description="Gfo/Idh/MocA-like oxidoreductase N-terminal" evidence="1">
    <location>
        <begin position="11"/>
        <end position="130"/>
    </location>
</feature>
<dbReference type="SUPFAM" id="SSF55347">
    <property type="entry name" value="Glyceraldehyde-3-phosphate dehydrogenase-like, C-terminal domain"/>
    <property type="match status" value="1"/>
</dbReference>
<protein>
    <submittedName>
        <fullName evidence="3">Predicted dehydrogenase</fullName>
    </submittedName>
</protein>
<dbReference type="PANTHER" id="PTHR43249">
    <property type="entry name" value="UDP-N-ACETYL-2-AMINO-2-DEOXY-D-GLUCURONATE OXIDASE"/>
    <property type="match status" value="1"/>
</dbReference>
<organism evidence="3 4">
    <name type="scientific">Seinonella peptonophila</name>
    <dbReference type="NCBI Taxonomy" id="112248"/>
    <lineage>
        <taxon>Bacteria</taxon>
        <taxon>Bacillati</taxon>
        <taxon>Bacillota</taxon>
        <taxon>Bacilli</taxon>
        <taxon>Bacillales</taxon>
        <taxon>Thermoactinomycetaceae</taxon>
        <taxon>Seinonella</taxon>
    </lineage>
</organism>
<name>A0A1M4VMW3_9BACL</name>
<evidence type="ECO:0000313" key="3">
    <source>
        <dbReference type="EMBL" id="SHE70248.1"/>
    </source>
</evidence>
<dbReference type="Pfam" id="PF01408">
    <property type="entry name" value="GFO_IDH_MocA"/>
    <property type="match status" value="1"/>
</dbReference>
<gene>
    <name evidence="3" type="ORF">SAMN05444392_102437</name>
</gene>
<dbReference type="EMBL" id="FQVL01000002">
    <property type="protein sequence ID" value="SHE70248.1"/>
    <property type="molecule type" value="Genomic_DNA"/>
</dbReference>
<evidence type="ECO:0000313" key="4">
    <source>
        <dbReference type="Proteomes" id="UP000184476"/>
    </source>
</evidence>
<dbReference type="InterPro" id="IPR052515">
    <property type="entry name" value="Gfo/Idh/MocA_Oxidoreductase"/>
</dbReference>
<dbReference type="STRING" id="112248.SAMN05444392_102437"/>
<reference evidence="3 4" key="1">
    <citation type="submission" date="2016-11" db="EMBL/GenBank/DDBJ databases">
        <authorList>
            <person name="Jaros S."/>
            <person name="Januszkiewicz K."/>
            <person name="Wedrychowicz H."/>
        </authorList>
    </citation>
    <scope>NUCLEOTIDE SEQUENCE [LARGE SCALE GENOMIC DNA]</scope>
    <source>
        <strain evidence="3 4">DSM 44666</strain>
    </source>
</reference>
<feature type="domain" description="GFO/IDH/MocA-like oxidoreductase" evidence="2">
    <location>
        <begin position="139"/>
        <end position="264"/>
    </location>
</feature>
<dbReference type="SUPFAM" id="SSF51735">
    <property type="entry name" value="NAD(P)-binding Rossmann-fold domains"/>
    <property type="match status" value="1"/>
</dbReference>
<dbReference type="PANTHER" id="PTHR43249:SF1">
    <property type="entry name" value="D-GLUCOSIDE 3-DEHYDROGENASE"/>
    <property type="match status" value="1"/>
</dbReference>
<evidence type="ECO:0000259" key="1">
    <source>
        <dbReference type="Pfam" id="PF01408"/>
    </source>
</evidence>
<dbReference type="AlphaFoldDB" id="A0A1M4VMW3"/>
<accession>A0A1M4VMW3</accession>
<dbReference type="Pfam" id="PF22725">
    <property type="entry name" value="GFO_IDH_MocA_C3"/>
    <property type="match status" value="1"/>
</dbReference>
<dbReference type="GO" id="GO:0000166">
    <property type="term" value="F:nucleotide binding"/>
    <property type="evidence" value="ECO:0007669"/>
    <property type="project" value="InterPro"/>
</dbReference>
<dbReference type="Gene3D" id="3.30.360.10">
    <property type="entry name" value="Dihydrodipicolinate Reductase, domain 2"/>
    <property type="match status" value="1"/>
</dbReference>